<dbReference type="AlphaFoldDB" id="A0A926JDD3"/>
<reference evidence="1" key="1">
    <citation type="submission" date="2020-08" db="EMBL/GenBank/DDBJ databases">
        <title>Paracoccus amoyensis sp. nov., isolated from the surface seawater at coast of Xiamen, Fujian.</title>
        <authorList>
            <person name="Lyu L."/>
        </authorList>
    </citation>
    <scope>NUCLEOTIDE SEQUENCE</scope>
    <source>
        <strain evidence="1">11-3</strain>
    </source>
</reference>
<sequence>MAVPIVDRAIQIELNSAAATEDGGCRLTMVTTNRTETALSRAAWQVAIFDGAGIVQALSVLDFGDLNAGKTKIGLFELPGRACTDISRIVVNDVAECRGADNSDQRDVCLGGLATLTKTDIDFGV</sequence>
<comment type="caution">
    <text evidence="1">The sequence shown here is derived from an EMBL/GenBank/DDBJ whole genome shotgun (WGS) entry which is preliminary data.</text>
</comment>
<name>A0A926JDD3_9RHOB</name>
<dbReference type="EMBL" id="JACOQL010000002">
    <property type="protein sequence ID" value="MBC9246818.1"/>
    <property type="molecule type" value="Genomic_DNA"/>
</dbReference>
<evidence type="ECO:0000313" key="2">
    <source>
        <dbReference type="Proteomes" id="UP000608594"/>
    </source>
</evidence>
<accession>A0A926JDD3</accession>
<protein>
    <submittedName>
        <fullName evidence="1">Uncharacterized protein</fullName>
    </submittedName>
</protein>
<dbReference type="Proteomes" id="UP000608594">
    <property type="component" value="Unassembled WGS sequence"/>
</dbReference>
<organism evidence="1 2">
    <name type="scientific">Paracoccus amoyensis</name>
    <dbReference type="NCBI Taxonomy" id="2760093"/>
    <lineage>
        <taxon>Bacteria</taxon>
        <taxon>Pseudomonadati</taxon>
        <taxon>Pseudomonadota</taxon>
        <taxon>Alphaproteobacteria</taxon>
        <taxon>Rhodobacterales</taxon>
        <taxon>Paracoccaceae</taxon>
        <taxon>Paracoccus</taxon>
    </lineage>
</organism>
<proteinExistence type="predicted"/>
<gene>
    <name evidence="1" type="ORF">H4P12_08845</name>
</gene>
<keyword evidence="2" id="KW-1185">Reference proteome</keyword>
<evidence type="ECO:0000313" key="1">
    <source>
        <dbReference type="EMBL" id="MBC9246818.1"/>
    </source>
</evidence>